<dbReference type="Proteomes" id="UP000295741">
    <property type="component" value="Unassembled WGS sequence"/>
</dbReference>
<reference evidence="1 2" key="1">
    <citation type="submission" date="2019-03" db="EMBL/GenBank/DDBJ databases">
        <title>Genomic Encyclopedia of Archaeal and Bacterial Type Strains, Phase II (KMG-II): from individual species to whole genera.</title>
        <authorList>
            <person name="Goeker M."/>
        </authorList>
    </citation>
    <scope>NUCLEOTIDE SEQUENCE [LARGE SCALE GENOMIC DNA]</scope>
    <source>
        <strain evidence="1 2">DSM 28323</strain>
    </source>
</reference>
<dbReference type="EMBL" id="SNWP01000010">
    <property type="protein sequence ID" value="TDO29125.1"/>
    <property type="molecule type" value="Genomic_DNA"/>
</dbReference>
<name>A0A4R6J4I0_9BACT</name>
<dbReference type="AlphaFoldDB" id="A0A4R6J4I0"/>
<evidence type="ECO:0000313" key="2">
    <source>
        <dbReference type="Proteomes" id="UP000295741"/>
    </source>
</evidence>
<protein>
    <submittedName>
        <fullName evidence="1">Uncharacterized protein</fullName>
    </submittedName>
</protein>
<gene>
    <name evidence="1" type="ORF">BC659_1208</name>
</gene>
<organism evidence="1 2">
    <name type="scientific">Sediminibacterium goheungense</name>
    <dbReference type="NCBI Taxonomy" id="1086393"/>
    <lineage>
        <taxon>Bacteria</taxon>
        <taxon>Pseudomonadati</taxon>
        <taxon>Bacteroidota</taxon>
        <taxon>Chitinophagia</taxon>
        <taxon>Chitinophagales</taxon>
        <taxon>Chitinophagaceae</taxon>
        <taxon>Sediminibacterium</taxon>
    </lineage>
</organism>
<sequence>MKVISRELYTGPGPISIDITHSSIEKPLFKSVNLSYVVGLLKASPLFSVGAPKEQAWYGPYIKEKILEQHFREIASGQLLNEVRYFLKLVNKENGNWITDVDLFVDKVEFNTRYIPSDDTRFYYFTPSFSKRPMKGIDGITDECIIGFDYFLCIVGFNQTNVYLFSIWYD</sequence>
<accession>A0A4R6J4I0</accession>
<evidence type="ECO:0000313" key="1">
    <source>
        <dbReference type="EMBL" id="TDO29125.1"/>
    </source>
</evidence>
<proteinExistence type="predicted"/>
<keyword evidence="2" id="KW-1185">Reference proteome</keyword>
<comment type="caution">
    <text evidence="1">The sequence shown here is derived from an EMBL/GenBank/DDBJ whole genome shotgun (WGS) entry which is preliminary data.</text>
</comment>
<dbReference type="RefSeq" id="WP_133473730.1">
    <property type="nucleotide sequence ID" value="NZ_SNWP01000010.1"/>
</dbReference>